<dbReference type="PATRIC" id="fig|1240678.4.peg.3956"/>
<gene>
    <name evidence="1" type="ORF">SNA_18795</name>
</gene>
<organism evidence="1 2">
    <name type="scientific">Streptomyces natalensis ATCC 27448</name>
    <dbReference type="NCBI Taxonomy" id="1240678"/>
    <lineage>
        <taxon>Bacteria</taxon>
        <taxon>Bacillati</taxon>
        <taxon>Actinomycetota</taxon>
        <taxon>Actinomycetes</taxon>
        <taxon>Kitasatosporales</taxon>
        <taxon>Streptomycetaceae</taxon>
        <taxon>Streptomyces</taxon>
    </lineage>
</organism>
<dbReference type="Proteomes" id="UP000032458">
    <property type="component" value="Unassembled WGS sequence"/>
</dbReference>
<name>A0A0D7CLE1_9ACTN</name>
<comment type="caution">
    <text evidence="1">The sequence shown here is derived from an EMBL/GenBank/DDBJ whole genome shotgun (WGS) entry which is preliminary data.</text>
</comment>
<protein>
    <submittedName>
        <fullName evidence="1">Uncharacterized protein</fullName>
    </submittedName>
</protein>
<dbReference type="EMBL" id="JRKI01000026">
    <property type="protein sequence ID" value="KIZ17003.1"/>
    <property type="molecule type" value="Genomic_DNA"/>
</dbReference>
<keyword evidence="2" id="KW-1185">Reference proteome</keyword>
<evidence type="ECO:0000313" key="2">
    <source>
        <dbReference type="Proteomes" id="UP000032458"/>
    </source>
</evidence>
<reference evidence="1 2" key="1">
    <citation type="submission" date="2014-09" db="EMBL/GenBank/DDBJ databases">
        <title>Draft genome sequence of Streptomyces natalensis ATCC 27448, producer of the antifungal pimaricin.</title>
        <authorList>
            <person name="Mendes M.V."/>
            <person name="Beites T."/>
            <person name="Pires S."/>
            <person name="Santos C.L."/>
            <person name="Moradas-Ferreira P."/>
        </authorList>
    </citation>
    <scope>NUCLEOTIDE SEQUENCE [LARGE SCALE GENOMIC DNA]</scope>
    <source>
        <strain evidence="1 2">ATCC 27448</strain>
    </source>
</reference>
<accession>A0A0D7CLE1</accession>
<proteinExistence type="predicted"/>
<evidence type="ECO:0000313" key="1">
    <source>
        <dbReference type="EMBL" id="KIZ17003.1"/>
    </source>
</evidence>
<sequence length="123" mass="12361">MRFEAGEPGLDPLQCLSVLVVLVGPPEIGELVPERTHHLQLLAAQQRAAGAPLFGSVPTASRFEVGMGSGSGAVLLGGDDLVGGERCLLAVPGLRDDAPPVELLAGAAGRGGAAVAEVLGYRG</sequence>
<dbReference type="AlphaFoldDB" id="A0A0D7CLE1"/>